<gene>
    <name evidence="1" type="ORF">OMM_08782</name>
</gene>
<dbReference type="Proteomes" id="UP000189670">
    <property type="component" value="Unassembled WGS sequence"/>
</dbReference>
<name>A0A1V1P6N0_9BACT</name>
<accession>A0A1V1P6N0</accession>
<reference evidence="2" key="1">
    <citation type="submission" date="2012-11" db="EMBL/GenBank/DDBJ databases">
        <authorList>
            <person name="Lucero-Rivera Y.E."/>
            <person name="Tovar-Ramirez D."/>
        </authorList>
    </citation>
    <scope>NUCLEOTIDE SEQUENCE [LARGE SCALE GENOMIC DNA]</scope>
    <source>
        <strain evidence="2">Araruama</strain>
    </source>
</reference>
<dbReference type="AlphaFoldDB" id="A0A1V1P6N0"/>
<dbReference type="EMBL" id="ATBP01000416">
    <property type="protein sequence ID" value="ETR70491.1"/>
    <property type="molecule type" value="Genomic_DNA"/>
</dbReference>
<evidence type="ECO:0000313" key="2">
    <source>
        <dbReference type="Proteomes" id="UP000189670"/>
    </source>
</evidence>
<sequence length="88" mass="10549">MDQKRMFKQMIDFQKSTFDNAFNAMSKLQEQGEKMVNMFLTQSPWMPEDGKQAVQEWINTYKKGRDQFKATVEENFKKVQEYFSSQSE</sequence>
<proteinExistence type="predicted"/>
<evidence type="ECO:0000313" key="1">
    <source>
        <dbReference type="EMBL" id="ETR70491.1"/>
    </source>
</evidence>
<evidence type="ECO:0008006" key="3">
    <source>
        <dbReference type="Google" id="ProtNLM"/>
    </source>
</evidence>
<organism evidence="1 2">
    <name type="scientific">Candidatus Magnetoglobus multicellularis str. Araruama</name>
    <dbReference type="NCBI Taxonomy" id="890399"/>
    <lineage>
        <taxon>Bacteria</taxon>
        <taxon>Pseudomonadati</taxon>
        <taxon>Thermodesulfobacteriota</taxon>
        <taxon>Desulfobacteria</taxon>
        <taxon>Desulfobacterales</taxon>
        <taxon>Desulfobacteraceae</taxon>
        <taxon>Candidatus Magnetoglobus</taxon>
    </lineage>
</organism>
<comment type="caution">
    <text evidence="1">The sequence shown here is derived from an EMBL/GenBank/DDBJ whole genome shotgun (WGS) entry which is preliminary data.</text>
</comment>
<protein>
    <recommendedName>
        <fullName evidence="3">Phasin domain-containing protein</fullName>
    </recommendedName>
</protein>